<dbReference type="AlphaFoldDB" id="F8PQ61"/>
<dbReference type="InParanoid" id="F8PQ61"/>
<evidence type="ECO:0000313" key="2">
    <source>
        <dbReference type="Proteomes" id="UP000008063"/>
    </source>
</evidence>
<dbReference type="Proteomes" id="UP000008063">
    <property type="component" value="Unassembled WGS sequence"/>
</dbReference>
<keyword evidence="2" id="KW-1185">Reference proteome</keyword>
<protein>
    <submittedName>
        <fullName evidence="1">Uncharacterized protein</fullName>
    </submittedName>
</protein>
<gene>
    <name evidence="1" type="ORF">SERLA73DRAFT_176841</name>
</gene>
<name>F8PQ61_SERL3</name>
<sequence length="58" mass="6668">MAHITSQTSGNLRNDSSSMLQTPTWYEHSRGPLKRYNLFYRPIFPIATRIIHGSALSF</sequence>
<reference evidence="2" key="1">
    <citation type="journal article" date="2011" name="Science">
        <title>The plant cell wall-decomposing machinery underlies the functional diversity of forest fungi.</title>
        <authorList>
            <person name="Eastwood D.C."/>
            <person name="Floudas D."/>
            <person name="Binder M."/>
            <person name="Majcherczyk A."/>
            <person name="Schneider P."/>
            <person name="Aerts A."/>
            <person name="Asiegbu F.O."/>
            <person name="Baker S.E."/>
            <person name="Barry K."/>
            <person name="Bendiksby M."/>
            <person name="Blumentritt M."/>
            <person name="Coutinho P.M."/>
            <person name="Cullen D."/>
            <person name="de Vries R.P."/>
            <person name="Gathman A."/>
            <person name="Goodell B."/>
            <person name="Henrissat B."/>
            <person name="Ihrmark K."/>
            <person name="Kauserud H."/>
            <person name="Kohler A."/>
            <person name="LaButti K."/>
            <person name="Lapidus A."/>
            <person name="Lavin J.L."/>
            <person name="Lee Y.-H."/>
            <person name="Lindquist E."/>
            <person name="Lilly W."/>
            <person name="Lucas S."/>
            <person name="Morin E."/>
            <person name="Murat C."/>
            <person name="Oguiza J.A."/>
            <person name="Park J."/>
            <person name="Pisabarro A.G."/>
            <person name="Riley R."/>
            <person name="Rosling A."/>
            <person name="Salamov A."/>
            <person name="Schmidt O."/>
            <person name="Schmutz J."/>
            <person name="Skrede I."/>
            <person name="Stenlid J."/>
            <person name="Wiebenga A."/>
            <person name="Xie X."/>
            <person name="Kuees U."/>
            <person name="Hibbett D.S."/>
            <person name="Hoffmeister D."/>
            <person name="Hoegberg N."/>
            <person name="Martin F."/>
            <person name="Grigoriev I.V."/>
            <person name="Watkinson S.C."/>
        </authorList>
    </citation>
    <scope>NUCLEOTIDE SEQUENCE [LARGE SCALE GENOMIC DNA]</scope>
    <source>
        <strain evidence="2">strain S7.3</strain>
    </source>
</reference>
<evidence type="ECO:0000313" key="1">
    <source>
        <dbReference type="EMBL" id="EGO01526.1"/>
    </source>
</evidence>
<dbReference type="EMBL" id="GL945477">
    <property type="protein sequence ID" value="EGO01526.1"/>
    <property type="molecule type" value="Genomic_DNA"/>
</dbReference>
<proteinExistence type="predicted"/>
<dbReference type="HOGENOM" id="CLU_2980502_0_0_1"/>
<organism evidence="2">
    <name type="scientific">Serpula lacrymans var. lacrymans (strain S7.3)</name>
    <name type="common">Dry rot fungus</name>
    <dbReference type="NCBI Taxonomy" id="936435"/>
    <lineage>
        <taxon>Eukaryota</taxon>
        <taxon>Fungi</taxon>
        <taxon>Dikarya</taxon>
        <taxon>Basidiomycota</taxon>
        <taxon>Agaricomycotina</taxon>
        <taxon>Agaricomycetes</taxon>
        <taxon>Agaricomycetidae</taxon>
        <taxon>Boletales</taxon>
        <taxon>Coniophorineae</taxon>
        <taxon>Serpulaceae</taxon>
        <taxon>Serpula</taxon>
    </lineage>
</organism>
<accession>F8PQ61</accession>